<evidence type="ECO:0000256" key="1">
    <source>
        <dbReference type="SAM" id="Phobius"/>
    </source>
</evidence>
<proteinExistence type="predicted"/>
<gene>
    <name evidence="2" type="ORF">MELIAE_LOCUS9105</name>
</gene>
<sequence length="87" mass="10066">MTPLRPRMGRTVTLILAMCTWIMGVILGIPSLIYYKTYTLPYPDGEARVICYPEWPDGVTNLSMMEYIILIESVRIRTVQVQSHFLK</sequence>
<feature type="transmembrane region" description="Helical" evidence="1">
    <location>
        <begin position="12"/>
        <end position="35"/>
    </location>
</feature>
<protein>
    <recommendedName>
        <fullName evidence="4">G-protein coupled receptors family 1 profile domain-containing protein</fullName>
    </recommendedName>
</protein>
<keyword evidence="1" id="KW-1133">Transmembrane helix</keyword>
<keyword evidence="1" id="KW-0472">Membrane</keyword>
<dbReference type="Gene3D" id="1.20.1070.10">
    <property type="entry name" value="Rhodopsin 7-helix transmembrane proteins"/>
    <property type="match status" value="1"/>
</dbReference>
<accession>A0A9P0BAI7</accession>
<keyword evidence="3" id="KW-1185">Reference proteome</keyword>
<dbReference type="AlphaFoldDB" id="A0A9P0BAI7"/>
<name>A0A9P0BAI7_BRAAE</name>
<evidence type="ECO:0008006" key="4">
    <source>
        <dbReference type="Google" id="ProtNLM"/>
    </source>
</evidence>
<dbReference type="EMBL" id="OV121137">
    <property type="protein sequence ID" value="CAH0558870.1"/>
    <property type="molecule type" value="Genomic_DNA"/>
</dbReference>
<dbReference type="Proteomes" id="UP001154078">
    <property type="component" value="Chromosome 6"/>
</dbReference>
<evidence type="ECO:0000313" key="3">
    <source>
        <dbReference type="Proteomes" id="UP001154078"/>
    </source>
</evidence>
<reference evidence="2" key="1">
    <citation type="submission" date="2021-12" db="EMBL/GenBank/DDBJ databases">
        <authorList>
            <person name="King R."/>
        </authorList>
    </citation>
    <scope>NUCLEOTIDE SEQUENCE</scope>
</reference>
<evidence type="ECO:0000313" key="2">
    <source>
        <dbReference type="EMBL" id="CAH0558870.1"/>
    </source>
</evidence>
<dbReference type="OrthoDB" id="5981855at2759"/>
<keyword evidence="1" id="KW-0812">Transmembrane</keyword>
<organism evidence="2 3">
    <name type="scientific">Brassicogethes aeneus</name>
    <name type="common">Rape pollen beetle</name>
    <name type="synonym">Meligethes aeneus</name>
    <dbReference type="NCBI Taxonomy" id="1431903"/>
    <lineage>
        <taxon>Eukaryota</taxon>
        <taxon>Metazoa</taxon>
        <taxon>Ecdysozoa</taxon>
        <taxon>Arthropoda</taxon>
        <taxon>Hexapoda</taxon>
        <taxon>Insecta</taxon>
        <taxon>Pterygota</taxon>
        <taxon>Neoptera</taxon>
        <taxon>Endopterygota</taxon>
        <taxon>Coleoptera</taxon>
        <taxon>Polyphaga</taxon>
        <taxon>Cucujiformia</taxon>
        <taxon>Nitidulidae</taxon>
        <taxon>Meligethinae</taxon>
        <taxon>Brassicogethes</taxon>
    </lineage>
</organism>